<dbReference type="PRINTS" id="PR00463">
    <property type="entry name" value="EP450I"/>
</dbReference>
<evidence type="ECO:0000256" key="7">
    <source>
        <dbReference type="RuleBase" id="RU000461"/>
    </source>
</evidence>
<dbReference type="InterPro" id="IPR017972">
    <property type="entry name" value="Cyt_P450_CS"/>
</dbReference>
<name>A0ABY8IH82_9HYPH</name>
<sequence length="461" mass="49949">MQAATAVPSSSNLPFIPRRSTAAAIVAVIRNPLQALPPQVFTERVVFAKRAGKTHVYLTDPVLIHEALVGNADALSKGENVRRALGPALGEGLLTADGSHWKWQRQAVAGAFRHDRLVELQPAMIAAAETTRDRLLAAEGSTVDIGHEMMRTTFDIIVETMMSGGHGIDVARVEQGITDYLKPSGWTFALAMLGAPEWVPFPGRGKARDAVAFLRSSLARVIAERRVAPDARYDLVSMLLSASDPESGRSMSDGEIVDNLMTFITAGHETTALGLAWTLHLLAKHPEYEAAVLAEIATVTGGGPLRPEHVARLGYTRQVFSEAMRLYPPAPIITRTALREFALGEFRIPAGADIYVPIYALHRHPSLWSDPETFDPARFAPDAAKARHRYAYMPFGAGPRVCIGNAFAVMEAVAILAVLLPALRLGNHGAADKKAIMKVTLRPKENLMMVVRKRAAPSQSS</sequence>
<dbReference type="RefSeq" id="WP_142823860.1">
    <property type="nucleotide sequence ID" value="NZ_CP117267.1"/>
</dbReference>
<dbReference type="InterPro" id="IPR050196">
    <property type="entry name" value="Cytochrome_P450_Monoox"/>
</dbReference>
<keyword evidence="2 7" id="KW-0349">Heme</keyword>
<keyword evidence="6 7" id="KW-0503">Monooxygenase</keyword>
<evidence type="ECO:0000313" key="9">
    <source>
        <dbReference type="Proteomes" id="UP000318939"/>
    </source>
</evidence>
<reference evidence="8" key="1">
    <citation type="journal article" date="2019" name="Phytopathology">
        <title>A Novel Group of Rhizobium tumorigenes-Like Agrobacteria Associated with Crown Gall Disease of Rhododendron and Blueberry.</title>
        <authorList>
            <person name="Kuzmanovic N."/>
            <person name="Behrens P."/>
            <person name="Idczak E."/>
            <person name="Wagner S."/>
            <person name="Gotz M."/>
            <person name="Sproer C."/>
            <person name="Bunk B."/>
            <person name="Overmann J."/>
            <person name="Smalla K."/>
        </authorList>
    </citation>
    <scope>NUCLEOTIDE SEQUENCE</scope>
    <source>
        <strain evidence="8">Rho-6.2</strain>
    </source>
</reference>
<dbReference type="PROSITE" id="PS00086">
    <property type="entry name" value="CYTOCHROME_P450"/>
    <property type="match status" value="1"/>
</dbReference>
<dbReference type="Proteomes" id="UP000318939">
    <property type="component" value="Chromosome"/>
</dbReference>
<dbReference type="PANTHER" id="PTHR24291:SF50">
    <property type="entry name" value="BIFUNCTIONAL ALBAFLAVENONE MONOOXYGENASE_TERPENE SYNTHASE"/>
    <property type="match status" value="1"/>
</dbReference>
<proteinExistence type="inferred from homology"/>
<keyword evidence="3 7" id="KW-0479">Metal-binding</keyword>
<gene>
    <name evidence="8" type="ORF">PR018_00155</name>
</gene>
<dbReference type="EMBL" id="CP117267">
    <property type="protein sequence ID" value="WFS22982.1"/>
    <property type="molecule type" value="Genomic_DNA"/>
</dbReference>
<evidence type="ECO:0000256" key="4">
    <source>
        <dbReference type="ARBA" id="ARBA00023002"/>
    </source>
</evidence>
<evidence type="ECO:0000256" key="5">
    <source>
        <dbReference type="ARBA" id="ARBA00023004"/>
    </source>
</evidence>
<organism evidence="8 9">
    <name type="scientific">Rhizobium rhododendri</name>
    <dbReference type="NCBI Taxonomy" id="2506430"/>
    <lineage>
        <taxon>Bacteria</taxon>
        <taxon>Pseudomonadati</taxon>
        <taxon>Pseudomonadota</taxon>
        <taxon>Alphaproteobacteria</taxon>
        <taxon>Hyphomicrobiales</taxon>
        <taxon>Rhizobiaceae</taxon>
        <taxon>Rhizobium/Agrobacterium group</taxon>
        <taxon>Rhizobium</taxon>
    </lineage>
</organism>
<evidence type="ECO:0000313" key="8">
    <source>
        <dbReference type="EMBL" id="WFS22982.1"/>
    </source>
</evidence>
<accession>A0ABY8IH82</accession>
<evidence type="ECO:0000256" key="2">
    <source>
        <dbReference type="ARBA" id="ARBA00022617"/>
    </source>
</evidence>
<evidence type="ECO:0000256" key="1">
    <source>
        <dbReference type="ARBA" id="ARBA00010617"/>
    </source>
</evidence>
<dbReference type="InterPro" id="IPR002401">
    <property type="entry name" value="Cyt_P450_E_grp-I"/>
</dbReference>
<reference evidence="8" key="2">
    <citation type="journal article" date="2023" name="MicrobiologyOpen">
        <title>Genomics of the tumorigenes clade of the family Rhizobiaceae and description of Rhizobium rhododendri sp. nov.</title>
        <authorList>
            <person name="Kuzmanovic N."/>
            <person name="diCenzo G.C."/>
            <person name="Bunk B."/>
            <person name="Sproeer C."/>
            <person name="Fruehling A."/>
            <person name="Neumann-Schaal M."/>
            <person name="Overmann J."/>
            <person name="Smalla K."/>
        </authorList>
    </citation>
    <scope>NUCLEOTIDE SEQUENCE</scope>
    <source>
        <strain evidence="8">Rho-6.2</strain>
    </source>
</reference>
<evidence type="ECO:0000256" key="6">
    <source>
        <dbReference type="ARBA" id="ARBA00023033"/>
    </source>
</evidence>
<dbReference type="SUPFAM" id="SSF48264">
    <property type="entry name" value="Cytochrome P450"/>
    <property type="match status" value="1"/>
</dbReference>
<keyword evidence="9" id="KW-1185">Reference proteome</keyword>
<keyword evidence="5 7" id="KW-0408">Iron</keyword>
<dbReference type="Pfam" id="PF00067">
    <property type="entry name" value="p450"/>
    <property type="match status" value="1"/>
</dbReference>
<comment type="similarity">
    <text evidence="1 7">Belongs to the cytochrome P450 family.</text>
</comment>
<dbReference type="InterPro" id="IPR036396">
    <property type="entry name" value="Cyt_P450_sf"/>
</dbReference>
<keyword evidence="4 7" id="KW-0560">Oxidoreductase</keyword>
<protein>
    <submittedName>
        <fullName evidence="8">Cytochrome P450</fullName>
    </submittedName>
</protein>
<dbReference type="InterPro" id="IPR001128">
    <property type="entry name" value="Cyt_P450"/>
</dbReference>
<dbReference type="PANTHER" id="PTHR24291">
    <property type="entry name" value="CYTOCHROME P450 FAMILY 4"/>
    <property type="match status" value="1"/>
</dbReference>
<evidence type="ECO:0000256" key="3">
    <source>
        <dbReference type="ARBA" id="ARBA00022723"/>
    </source>
</evidence>
<dbReference type="PRINTS" id="PR00385">
    <property type="entry name" value="P450"/>
</dbReference>
<dbReference type="Gene3D" id="1.10.630.10">
    <property type="entry name" value="Cytochrome P450"/>
    <property type="match status" value="1"/>
</dbReference>